<reference evidence="1" key="1">
    <citation type="submission" date="2014-09" db="EMBL/GenBank/DDBJ databases">
        <authorList>
            <person name="Magalhaes I.L.F."/>
            <person name="Oliveira U."/>
            <person name="Santos F.R."/>
            <person name="Vidigal T.H.D.A."/>
            <person name="Brescovit A.D."/>
            <person name="Santos A.J."/>
        </authorList>
    </citation>
    <scope>NUCLEOTIDE SEQUENCE</scope>
    <source>
        <tissue evidence="1">Shoot tissue taken approximately 20 cm above the soil surface</tissue>
    </source>
</reference>
<sequence>MTILKLLMRGMAQISRKNVVQLELTLQHEMHGHLN</sequence>
<name>A0A0A8ZEF3_ARUDO</name>
<dbReference type="AlphaFoldDB" id="A0A0A8ZEF3"/>
<evidence type="ECO:0000313" key="1">
    <source>
        <dbReference type="EMBL" id="JAD37171.1"/>
    </source>
</evidence>
<accession>A0A0A8ZEF3</accession>
<protein>
    <submittedName>
        <fullName evidence="1">Uncharacterized protein</fullName>
    </submittedName>
</protein>
<proteinExistence type="predicted"/>
<organism evidence="1">
    <name type="scientific">Arundo donax</name>
    <name type="common">Giant reed</name>
    <name type="synonym">Donax arundinaceus</name>
    <dbReference type="NCBI Taxonomy" id="35708"/>
    <lineage>
        <taxon>Eukaryota</taxon>
        <taxon>Viridiplantae</taxon>
        <taxon>Streptophyta</taxon>
        <taxon>Embryophyta</taxon>
        <taxon>Tracheophyta</taxon>
        <taxon>Spermatophyta</taxon>
        <taxon>Magnoliopsida</taxon>
        <taxon>Liliopsida</taxon>
        <taxon>Poales</taxon>
        <taxon>Poaceae</taxon>
        <taxon>PACMAD clade</taxon>
        <taxon>Arundinoideae</taxon>
        <taxon>Arundineae</taxon>
        <taxon>Arundo</taxon>
    </lineage>
</organism>
<reference evidence="1" key="2">
    <citation type="journal article" date="2015" name="Data Brief">
        <title>Shoot transcriptome of the giant reed, Arundo donax.</title>
        <authorList>
            <person name="Barrero R.A."/>
            <person name="Guerrero F.D."/>
            <person name="Moolhuijzen P."/>
            <person name="Goolsby J.A."/>
            <person name="Tidwell J."/>
            <person name="Bellgard S.E."/>
            <person name="Bellgard M.I."/>
        </authorList>
    </citation>
    <scope>NUCLEOTIDE SEQUENCE</scope>
    <source>
        <tissue evidence="1">Shoot tissue taken approximately 20 cm above the soil surface</tissue>
    </source>
</reference>
<dbReference type="EMBL" id="GBRH01260724">
    <property type="protein sequence ID" value="JAD37171.1"/>
    <property type="molecule type" value="Transcribed_RNA"/>
</dbReference>